<dbReference type="Pfam" id="PF00428">
    <property type="entry name" value="Ribosomal_60s"/>
    <property type="match status" value="1"/>
</dbReference>
<evidence type="ECO:0000256" key="5">
    <source>
        <dbReference type="ARBA" id="ARBA00023274"/>
    </source>
</evidence>
<reference evidence="8" key="1">
    <citation type="journal article" date="2021" name="Nat. Commun.">
        <title>Genetic determinants of endophytism in the Arabidopsis root mycobiome.</title>
        <authorList>
            <person name="Mesny F."/>
            <person name="Miyauchi S."/>
            <person name="Thiergart T."/>
            <person name="Pickel B."/>
            <person name="Atanasova L."/>
            <person name="Karlsson M."/>
            <person name="Huettel B."/>
            <person name="Barry K.W."/>
            <person name="Haridas S."/>
            <person name="Chen C."/>
            <person name="Bauer D."/>
            <person name="Andreopoulos W."/>
            <person name="Pangilinan J."/>
            <person name="LaButti K."/>
            <person name="Riley R."/>
            <person name="Lipzen A."/>
            <person name="Clum A."/>
            <person name="Drula E."/>
            <person name="Henrissat B."/>
            <person name="Kohler A."/>
            <person name="Grigoriev I.V."/>
            <person name="Martin F.M."/>
            <person name="Hacquard S."/>
        </authorList>
    </citation>
    <scope>NUCLEOTIDE SEQUENCE</scope>
    <source>
        <strain evidence="8">MPI-CAGE-CH-0243</strain>
    </source>
</reference>
<gene>
    <name evidence="8" type="ORF">B0J11DRAFT_502533</name>
</gene>
<evidence type="ECO:0000256" key="3">
    <source>
        <dbReference type="ARBA" id="ARBA00011266"/>
    </source>
</evidence>
<dbReference type="Gene3D" id="1.10.10.1410">
    <property type="match status" value="1"/>
</dbReference>
<dbReference type="GO" id="GO:0022625">
    <property type="term" value="C:cytosolic large ribosomal subunit"/>
    <property type="evidence" value="ECO:0007669"/>
    <property type="project" value="TreeGrafter"/>
</dbReference>
<name>A0A9P9IUB0_9PLEO</name>
<comment type="similarity">
    <text evidence="2">Belongs to the eukaryotic ribosomal protein P1/P2 family.</text>
</comment>
<keyword evidence="4" id="KW-0689">Ribosomal protein</keyword>
<dbReference type="CDD" id="cd05831">
    <property type="entry name" value="Ribosomal_P1"/>
    <property type="match status" value="1"/>
</dbReference>
<dbReference type="InterPro" id="IPR038716">
    <property type="entry name" value="P1/P2_N_sf"/>
</dbReference>
<dbReference type="OrthoDB" id="2194681at2759"/>
<sequence length="112" mass="11843">MSTTNTETAVSYAALILADSDTSITADKLQTLLSAAGIEDVEPIWTTLFAKALEGKNVKEIVTTVAVSAPGTKGAEVESGDQDYEDICEGSELDGGEEVWQSDDEAFCSLFD</sequence>
<comment type="subunit">
    <text evidence="3">P1 and P2 exist as dimers at the large ribosomal subunit.</text>
</comment>
<evidence type="ECO:0000256" key="6">
    <source>
        <dbReference type="ARBA" id="ARBA00041116"/>
    </source>
</evidence>
<evidence type="ECO:0000256" key="4">
    <source>
        <dbReference type="ARBA" id="ARBA00022980"/>
    </source>
</evidence>
<evidence type="ECO:0000256" key="1">
    <source>
        <dbReference type="ARBA" id="ARBA00003362"/>
    </source>
</evidence>
<protein>
    <recommendedName>
        <fullName evidence="6">Large ribosomal subunit protein P1</fullName>
    </recommendedName>
    <alternativeName>
        <fullName evidence="7">60S acidic ribosomal protein P1</fullName>
    </alternativeName>
</protein>
<evidence type="ECO:0000256" key="7">
    <source>
        <dbReference type="ARBA" id="ARBA00042918"/>
    </source>
</evidence>
<dbReference type="PANTHER" id="PTHR45696:SF10">
    <property type="entry name" value="LARGE RIBOSOMAL SUBUNIT PROTEIN P1"/>
    <property type="match status" value="1"/>
</dbReference>
<comment type="caution">
    <text evidence="8">The sequence shown here is derived from an EMBL/GenBank/DDBJ whole genome shotgun (WGS) entry which is preliminary data.</text>
</comment>
<dbReference type="PANTHER" id="PTHR45696">
    <property type="entry name" value="60S ACIDIC RIBOSOMAL PROTEIN P1"/>
    <property type="match status" value="1"/>
</dbReference>
<comment type="function">
    <text evidence="1">Plays an important role in the elongation step of protein synthesis.</text>
</comment>
<dbReference type="EMBL" id="JAGMWT010000002">
    <property type="protein sequence ID" value="KAH7135723.1"/>
    <property type="molecule type" value="Genomic_DNA"/>
</dbReference>
<proteinExistence type="inferred from homology"/>
<dbReference type="Proteomes" id="UP000700596">
    <property type="component" value="Unassembled WGS sequence"/>
</dbReference>
<dbReference type="GO" id="GO:0002181">
    <property type="term" value="P:cytoplasmic translation"/>
    <property type="evidence" value="ECO:0007669"/>
    <property type="project" value="TreeGrafter"/>
</dbReference>
<dbReference type="GO" id="GO:0030295">
    <property type="term" value="F:protein kinase activator activity"/>
    <property type="evidence" value="ECO:0007669"/>
    <property type="project" value="TreeGrafter"/>
</dbReference>
<dbReference type="AlphaFoldDB" id="A0A9P9IUB0"/>
<dbReference type="FunFam" id="1.10.10.1410:FF:000001">
    <property type="entry name" value="60S acidic ribosomal protein P1"/>
    <property type="match status" value="1"/>
</dbReference>
<keyword evidence="9" id="KW-1185">Reference proteome</keyword>
<organism evidence="8 9">
    <name type="scientific">Dendryphion nanum</name>
    <dbReference type="NCBI Taxonomy" id="256645"/>
    <lineage>
        <taxon>Eukaryota</taxon>
        <taxon>Fungi</taxon>
        <taxon>Dikarya</taxon>
        <taxon>Ascomycota</taxon>
        <taxon>Pezizomycotina</taxon>
        <taxon>Dothideomycetes</taxon>
        <taxon>Pleosporomycetidae</taxon>
        <taxon>Pleosporales</taxon>
        <taxon>Torulaceae</taxon>
        <taxon>Dendryphion</taxon>
    </lineage>
</organism>
<evidence type="ECO:0000256" key="2">
    <source>
        <dbReference type="ARBA" id="ARBA00005436"/>
    </source>
</evidence>
<dbReference type="GO" id="GO:0003735">
    <property type="term" value="F:structural constituent of ribosome"/>
    <property type="evidence" value="ECO:0007669"/>
    <property type="project" value="TreeGrafter"/>
</dbReference>
<evidence type="ECO:0000313" key="8">
    <source>
        <dbReference type="EMBL" id="KAH7135723.1"/>
    </source>
</evidence>
<dbReference type="GO" id="GO:0043021">
    <property type="term" value="F:ribonucleoprotein complex binding"/>
    <property type="evidence" value="ECO:0007669"/>
    <property type="project" value="TreeGrafter"/>
</dbReference>
<keyword evidence="5" id="KW-0687">Ribonucleoprotein</keyword>
<accession>A0A9P9IUB0</accession>
<evidence type="ECO:0000313" key="9">
    <source>
        <dbReference type="Proteomes" id="UP000700596"/>
    </source>
</evidence>